<keyword evidence="3" id="KW-0645">Protease</keyword>
<keyword evidence="3" id="KW-0378">Hydrolase</keyword>
<dbReference type="InterPro" id="IPR036645">
    <property type="entry name" value="Elafin-like_sf"/>
</dbReference>
<dbReference type="SUPFAM" id="SSF57256">
    <property type="entry name" value="Elafin-like"/>
    <property type="match status" value="1"/>
</dbReference>
<feature type="signal peptide" evidence="1">
    <location>
        <begin position="1"/>
        <end position="17"/>
    </location>
</feature>
<dbReference type="Pfam" id="PF17900">
    <property type="entry name" value="Peptidase_M1_N"/>
    <property type="match status" value="1"/>
</dbReference>
<protein>
    <submittedName>
        <fullName evidence="3">Puromycin-sensitive aminopeptidase-like 2</fullName>
    </submittedName>
</protein>
<sequence>MSLPVMVVAACVVVVLGGVPPPTDSCTAFCPNENPYPGAPDYVCCDPHPGRCPPVDPYCDQYPSTGACVKDYPCEDHQKCCPNACVSYKVKEATKQIKFNTLDLTLRDIKVKLSSGEDLVPASTEISTTNEMVTLTFEETLPIGSAKLSVAFDGELNDKMKGMYRSRYT</sequence>
<keyword evidence="3" id="KW-0031">Aminopeptidase</keyword>
<feature type="non-terminal residue" evidence="3">
    <location>
        <position position="1"/>
    </location>
</feature>
<keyword evidence="4" id="KW-1185">Reference proteome</keyword>
<feature type="chain" id="PRO_5035259715" evidence="1">
    <location>
        <begin position="18"/>
        <end position="169"/>
    </location>
</feature>
<name>A0A8J5MMJ8_HOMAM</name>
<feature type="domain" description="WAP" evidence="2">
    <location>
        <begin position="45"/>
        <end position="94"/>
    </location>
</feature>
<evidence type="ECO:0000259" key="2">
    <source>
        <dbReference type="PROSITE" id="PS51390"/>
    </source>
</evidence>
<dbReference type="PROSITE" id="PS51390">
    <property type="entry name" value="WAP"/>
    <property type="match status" value="1"/>
</dbReference>
<dbReference type="GO" id="GO:0005576">
    <property type="term" value="C:extracellular region"/>
    <property type="evidence" value="ECO:0007669"/>
    <property type="project" value="InterPro"/>
</dbReference>
<dbReference type="Proteomes" id="UP000747542">
    <property type="component" value="Unassembled WGS sequence"/>
</dbReference>
<dbReference type="AlphaFoldDB" id="A0A8J5MMJ8"/>
<organism evidence="3 4">
    <name type="scientific">Homarus americanus</name>
    <name type="common">American lobster</name>
    <dbReference type="NCBI Taxonomy" id="6706"/>
    <lineage>
        <taxon>Eukaryota</taxon>
        <taxon>Metazoa</taxon>
        <taxon>Ecdysozoa</taxon>
        <taxon>Arthropoda</taxon>
        <taxon>Crustacea</taxon>
        <taxon>Multicrustacea</taxon>
        <taxon>Malacostraca</taxon>
        <taxon>Eumalacostraca</taxon>
        <taxon>Eucarida</taxon>
        <taxon>Decapoda</taxon>
        <taxon>Pleocyemata</taxon>
        <taxon>Astacidea</taxon>
        <taxon>Nephropoidea</taxon>
        <taxon>Nephropidae</taxon>
        <taxon>Homarus</taxon>
    </lineage>
</organism>
<dbReference type="InterPro" id="IPR042097">
    <property type="entry name" value="Aminopeptidase_N-like_N_sf"/>
</dbReference>
<evidence type="ECO:0000256" key="1">
    <source>
        <dbReference type="SAM" id="SignalP"/>
    </source>
</evidence>
<dbReference type="EMBL" id="JAHLQT010038275">
    <property type="protein sequence ID" value="KAG7156966.1"/>
    <property type="molecule type" value="Genomic_DNA"/>
</dbReference>
<comment type="caution">
    <text evidence="3">The sequence shown here is derived from an EMBL/GenBank/DDBJ whole genome shotgun (WGS) entry which is preliminary data.</text>
</comment>
<proteinExistence type="predicted"/>
<dbReference type="SUPFAM" id="SSF63737">
    <property type="entry name" value="Leukotriene A4 hydrolase N-terminal domain"/>
    <property type="match status" value="1"/>
</dbReference>
<accession>A0A8J5MMJ8</accession>
<evidence type="ECO:0000313" key="3">
    <source>
        <dbReference type="EMBL" id="KAG7156966.1"/>
    </source>
</evidence>
<dbReference type="GO" id="GO:0004177">
    <property type="term" value="F:aminopeptidase activity"/>
    <property type="evidence" value="ECO:0007669"/>
    <property type="project" value="UniProtKB-KW"/>
</dbReference>
<dbReference type="InterPro" id="IPR045357">
    <property type="entry name" value="Aminopeptidase_N-like_N"/>
</dbReference>
<keyword evidence="1" id="KW-0732">Signal</keyword>
<dbReference type="InterPro" id="IPR008197">
    <property type="entry name" value="WAP_dom"/>
</dbReference>
<dbReference type="Gene3D" id="2.60.40.1730">
    <property type="entry name" value="tricorn interacting facor f3 domain"/>
    <property type="match status" value="1"/>
</dbReference>
<evidence type="ECO:0000313" key="4">
    <source>
        <dbReference type="Proteomes" id="UP000747542"/>
    </source>
</evidence>
<dbReference type="GO" id="GO:0030414">
    <property type="term" value="F:peptidase inhibitor activity"/>
    <property type="evidence" value="ECO:0007669"/>
    <property type="project" value="InterPro"/>
</dbReference>
<reference evidence="3" key="1">
    <citation type="journal article" date="2021" name="Sci. Adv.">
        <title>The American lobster genome reveals insights on longevity, neural, and immune adaptations.</title>
        <authorList>
            <person name="Polinski J.M."/>
            <person name="Zimin A.V."/>
            <person name="Clark K.F."/>
            <person name="Kohn A.B."/>
            <person name="Sadowski N."/>
            <person name="Timp W."/>
            <person name="Ptitsyn A."/>
            <person name="Khanna P."/>
            <person name="Romanova D.Y."/>
            <person name="Williams P."/>
            <person name="Greenwood S.J."/>
            <person name="Moroz L.L."/>
            <person name="Walt D.R."/>
            <person name="Bodnar A.G."/>
        </authorList>
    </citation>
    <scope>NUCLEOTIDE SEQUENCE</scope>
    <source>
        <strain evidence="3">GMGI-L3</strain>
    </source>
</reference>
<gene>
    <name evidence="3" type="primary">Npepps-L2</name>
    <name evidence="3" type="ORF">Hamer_G015900</name>
</gene>